<evidence type="ECO:0000256" key="1">
    <source>
        <dbReference type="SAM" id="MobiDB-lite"/>
    </source>
</evidence>
<dbReference type="Proteomes" id="UP000199199">
    <property type="component" value="Unassembled WGS sequence"/>
</dbReference>
<keyword evidence="5" id="KW-1185">Reference proteome</keyword>
<evidence type="ECO:0000259" key="3">
    <source>
        <dbReference type="Pfam" id="PF24042"/>
    </source>
</evidence>
<dbReference type="Pfam" id="PF24042">
    <property type="entry name" value="DUF7351"/>
    <property type="match status" value="1"/>
</dbReference>
<evidence type="ECO:0000313" key="5">
    <source>
        <dbReference type="Proteomes" id="UP000199199"/>
    </source>
</evidence>
<dbReference type="RefSeq" id="WP_245779429.1">
    <property type="nucleotide sequence ID" value="NZ_FOZS01000002.1"/>
</dbReference>
<feature type="domain" description="DUF7347" evidence="2">
    <location>
        <begin position="49"/>
        <end position="127"/>
    </location>
</feature>
<dbReference type="InterPro" id="IPR055771">
    <property type="entry name" value="DUF7347"/>
</dbReference>
<dbReference type="Gene3D" id="1.10.10.10">
    <property type="entry name" value="Winged helix-like DNA-binding domain superfamily/Winged helix DNA-binding domain"/>
    <property type="match status" value="1"/>
</dbReference>
<sequence length="343" mass="37299">MTILESRTIIAASGERALMGRDDGSANGDDGDVNRNEEGANGDDRDRVREAFSLLGHEIRLDILLALLEDWHAVYTEPKSYAELMAAVGLRDSGQFNYHLDKLRGVYVRKLEDGYVPTASVTALYRTVLAHRPTEHLEYGPAAIDSACPRCDQAPVVRYDRGFATVDCAACEWTGFTYPFPKNGLEGRDADAIADAVTRRARRDIGLARAGQCPFCAGTTSVDLRLEALRGEGDDGDADGDWAAAKVDDHWVEIVCDDCTFLVGVDPLGALLADGRVAGPLADAGLEPDRHDWEQPTPTVRAESRDPARLALEIELEDEDGIVRTATIAVDDEFAVRSLAIDP</sequence>
<protein>
    <submittedName>
        <fullName evidence="4">Uncharacterized protein</fullName>
    </submittedName>
</protein>
<feature type="compositionally biased region" description="Basic and acidic residues" evidence="1">
    <location>
        <begin position="32"/>
        <end position="44"/>
    </location>
</feature>
<name>A0A1I6RUI2_9EURY</name>
<dbReference type="InterPro" id="IPR055775">
    <property type="entry name" value="DUF7351"/>
</dbReference>
<feature type="region of interest" description="Disordered" evidence="1">
    <location>
        <begin position="20"/>
        <end position="44"/>
    </location>
</feature>
<gene>
    <name evidence="4" type="ORF">SAMN04488556_2110</name>
</gene>
<dbReference type="AlphaFoldDB" id="A0A1I6RUI2"/>
<feature type="domain" description="DUF7351" evidence="3">
    <location>
        <begin position="145"/>
        <end position="333"/>
    </location>
</feature>
<feature type="region of interest" description="Disordered" evidence="1">
    <location>
        <begin position="286"/>
        <end position="305"/>
    </location>
</feature>
<dbReference type="EMBL" id="FOZS01000002">
    <property type="protein sequence ID" value="SFS68098.1"/>
    <property type="molecule type" value="Genomic_DNA"/>
</dbReference>
<evidence type="ECO:0000259" key="2">
    <source>
        <dbReference type="Pfam" id="PF24038"/>
    </source>
</evidence>
<reference evidence="5" key="1">
    <citation type="submission" date="2016-10" db="EMBL/GenBank/DDBJ databases">
        <authorList>
            <person name="Varghese N."/>
            <person name="Submissions S."/>
        </authorList>
    </citation>
    <scope>NUCLEOTIDE SEQUENCE [LARGE SCALE GENOMIC DNA]</scope>
    <source>
        <strain evidence="5">DSM 22427</strain>
    </source>
</reference>
<organism evidence="4 5">
    <name type="scientific">Halostagnicola kamekurae</name>
    <dbReference type="NCBI Taxonomy" id="619731"/>
    <lineage>
        <taxon>Archaea</taxon>
        <taxon>Methanobacteriati</taxon>
        <taxon>Methanobacteriota</taxon>
        <taxon>Stenosarchaea group</taxon>
        <taxon>Halobacteria</taxon>
        <taxon>Halobacteriales</taxon>
        <taxon>Natrialbaceae</taxon>
        <taxon>Halostagnicola</taxon>
    </lineage>
</organism>
<dbReference type="InterPro" id="IPR036388">
    <property type="entry name" value="WH-like_DNA-bd_sf"/>
</dbReference>
<dbReference type="Pfam" id="PF24038">
    <property type="entry name" value="DUF7347"/>
    <property type="match status" value="1"/>
</dbReference>
<proteinExistence type="predicted"/>
<evidence type="ECO:0000313" key="4">
    <source>
        <dbReference type="EMBL" id="SFS68098.1"/>
    </source>
</evidence>
<accession>A0A1I6RUI2</accession>